<evidence type="ECO:0000313" key="3">
    <source>
        <dbReference type="Proteomes" id="UP000295560"/>
    </source>
</evidence>
<keyword evidence="3" id="KW-1185">Reference proteome</keyword>
<accession>A0A4V2PI16</accession>
<comment type="caution">
    <text evidence="2">The sequence shown here is derived from an EMBL/GenBank/DDBJ whole genome shotgun (WGS) entry which is preliminary data.</text>
</comment>
<organism evidence="2 3">
    <name type="scientific">Pseudonocardia endophytica</name>
    <dbReference type="NCBI Taxonomy" id="401976"/>
    <lineage>
        <taxon>Bacteria</taxon>
        <taxon>Bacillati</taxon>
        <taxon>Actinomycetota</taxon>
        <taxon>Actinomycetes</taxon>
        <taxon>Pseudonocardiales</taxon>
        <taxon>Pseudonocardiaceae</taxon>
        <taxon>Pseudonocardia</taxon>
    </lineage>
</organism>
<reference evidence="2 3" key="1">
    <citation type="submission" date="2019-03" db="EMBL/GenBank/DDBJ databases">
        <title>Sequencing the genomes of 1000 actinobacteria strains.</title>
        <authorList>
            <person name="Klenk H.-P."/>
        </authorList>
    </citation>
    <scope>NUCLEOTIDE SEQUENCE [LARGE SCALE GENOMIC DNA]</scope>
    <source>
        <strain evidence="2 3">DSM 44969</strain>
    </source>
</reference>
<dbReference type="SUPFAM" id="SSF63829">
    <property type="entry name" value="Calcium-dependent phosphotriesterase"/>
    <property type="match status" value="1"/>
</dbReference>
<protein>
    <submittedName>
        <fullName evidence="2">Phage tail-like protein</fullName>
    </submittedName>
</protein>
<dbReference type="AlphaFoldDB" id="A0A4V2PI16"/>
<feature type="compositionally biased region" description="Pro residues" evidence="1">
    <location>
        <begin position="239"/>
        <end position="249"/>
    </location>
</feature>
<gene>
    <name evidence="2" type="ORF">EV378_6877</name>
</gene>
<name>A0A4V2PI16_PSEEN</name>
<evidence type="ECO:0000313" key="2">
    <source>
        <dbReference type="EMBL" id="TCK22866.1"/>
    </source>
</evidence>
<proteinExistence type="predicted"/>
<dbReference type="RefSeq" id="WP_165922616.1">
    <property type="nucleotide sequence ID" value="NZ_SMFZ01000002.1"/>
</dbReference>
<dbReference type="InterPro" id="IPR006521">
    <property type="entry name" value="Tail_protein_I"/>
</dbReference>
<feature type="region of interest" description="Disordered" evidence="1">
    <location>
        <begin position="215"/>
        <end position="250"/>
    </location>
</feature>
<dbReference type="EMBL" id="SMFZ01000002">
    <property type="protein sequence ID" value="TCK22866.1"/>
    <property type="molecule type" value="Genomic_DNA"/>
</dbReference>
<sequence>MTAPGYERFLPPVVRARADAAGIDLDGLLQAFREALTGPSAPDAARPAPGERIDRLDRLFDPWSTDPELLDWLAGWVSFAVPPAWDDNYQRRRAVAEIAGVHAHRGRREGMARYLDLHAVAAVRPRVAIDDGARILFARPRPDVAVEVHALLSSGPLLERAAGATRVVLDGLVQPTCVTLTPELDLLLADLGGPAGATQVPPGLWRVDRTGRVEHAGAPPLPRRLGPVDWAPPRDPSDPPDPGDVPAPHAPVGVAVVAGPTVYLLDADPEAATPGRLLRLTGERLDVVDEVARWDQLGLVRPVAMVALAEGDLVVLDAPDGDAALVEIDPSAIPAGGTPPGRHTLAGLEGAVSLLALGDGSLVVGALGGDGGPAELVRVSRPSWTATRLLSGVDGERNPIVAPTAVVEEDSARLLVLDVGLRPLAAEKDNPFLRDVARPALVHRVDLSTSPPTVSTACRPGRLVHPTGMVLHDGTLYLCDPGEPEITSWPRRPWRTTDAEFGVLVHFAVGPALSRPPTAEQVEMQKAIRAGIERIVADQQPARALPSVTTAV</sequence>
<dbReference type="Proteomes" id="UP000295560">
    <property type="component" value="Unassembled WGS sequence"/>
</dbReference>
<evidence type="ECO:0000256" key="1">
    <source>
        <dbReference type="SAM" id="MobiDB-lite"/>
    </source>
</evidence>
<dbReference type="Pfam" id="PF09684">
    <property type="entry name" value="Tail_P2_I"/>
    <property type="match status" value="1"/>
</dbReference>